<evidence type="ECO:0000313" key="10">
    <source>
        <dbReference type="EMBL" id="MBR8464347.1"/>
    </source>
</evidence>
<keyword evidence="5" id="KW-0804">Transcription</keyword>
<evidence type="ECO:0000256" key="6">
    <source>
        <dbReference type="PROSITE-ProRule" id="PRU00169"/>
    </source>
</evidence>
<gene>
    <name evidence="10" type="ORF">KDD93_07200</name>
</gene>
<dbReference type="CDD" id="cd00156">
    <property type="entry name" value="REC"/>
    <property type="match status" value="1"/>
</dbReference>
<evidence type="ECO:0000259" key="9">
    <source>
        <dbReference type="PROSITE" id="PS51755"/>
    </source>
</evidence>
<organism evidence="10 11">
    <name type="scientific">Campylobacter anatolicus</name>
    <dbReference type="NCBI Taxonomy" id="2829105"/>
    <lineage>
        <taxon>Bacteria</taxon>
        <taxon>Pseudomonadati</taxon>
        <taxon>Campylobacterota</taxon>
        <taxon>Epsilonproteobacteria</taxon>
        <taxon>Campylobacterales</taxon>
        <taxon>Campylobacteraceae</taxon>
        <taxon>Campylobacter</taxon>
    </lineage>
</organism>
<comment type="caution">
    <text evidence="10">The sequence shown here is derived from an EMBL/GenBank/DDBJ whole genome shotgun (WGS) entry which is preliminary data.</text>
</comment>
<dbReference type="InterPro" id="IPR011006">
    <property type="entry name" value="CheY-like_superfamily"/>
</dbReference>
<dbReference type="Pfam" id="PF00072">
    <property type="entry name" value="Response_reg"/>
    <property type="match status" value="1"/>
</dbReference>
<reference evidence="10 11" key="1">
    <citation type="submission" date="2021-04" db="EMBL/GenBank/DDBJ databases">
        <title>Molecular and phenotypic characterization and identification of bacterial isolates recovered from the Anatolian ground squirrels (Spermophilus xanthoprymnus) and which have the potential to form a new species in the Campylobacter genus.</title>
        <authorList>
            <person name="Aydin F."/>
            <person name="Abay S."/>
            <person name="Kayman T."/>
            <person name="Karakaya E."/>
            <person name="Mustak H.K."/>
            <person name="Mustak I.B."/>
            <person name="Bilgin N."/>
            <person name="Duzler A."/>
            <person name="Sahin O."/>
            <person name="Guran O."/>
            <person name="Saticioglu I.B."/>
        </authorList>
    </citation>
    <scope>NUCLEOTIDE SEQUENCE [LARGE SCALE GENOMIC DNA]</scope>
    <source>
        <strain evidence="11">faydin-G24</strain>
    </source>
</reference>
<protein>
    <submittedName>
        <fullName evidence="10">Response regulator transcription factor</fullName>
    </submittedName>
</protein>
<keyword evidence="3" id="KW-0805">Transcription regulation</keyword>
<dbReference type="Gene3D" id="1.10.10.10">
    <property type="entry name" value="Winged helix-like DNA-binding domain superfamily/Winged helix DNA-binding domain"/>
    <property type="match status" value="1"/>
</dbReference>
<feature type="modified residue" description="4-aspartylphosphate" evidence="6">
    <location>
        <position position="62"/>
    </location>
</feature>
<evidence type="ECO:0000259" key="8">
    <source>
        <dbReference type="PROSITE" id="PS50110"/>
    </source>
</evidence>
<proteinExistence type="predicted"/>
<dbReference type="PANTHER" id="PTHR48111">
    <property type="entry name" value="REGULATOR OF RPOS"/>
    <property type="match status" value="1"/>
</dbReference>
<dbReference type="InterPro" id="IPR016032">
    <property type="entry name" value="Sig_transdc_resp-reg_C-effctor"/>
</dbReference>
<accession>A0ABS5HL41</accession>
<dbReference type="PANTHER" id="PTHR48111:SF1">
    <property type="entry name" value="TWO-COMPONENT RESPONSE REGULATOR ORR33"/>
    <property type="match status" value="1"/>
</dbReference>
<dbReference type="InterPro" id="IPR036388">
    <property type="entry name" value="WH-like_DNA-bd_sf"/>
</dbReference>
<feature type="domain" description="OmpR/PhoB-type" evidence="9">
    <location>
        <begin position="132"/>
        <end position="226"/>
    </location>
</feature>
<keyword evidence="11" id="KW-1185">Reference proteome</keyword>
<feature type="domain" description="Response regulatory" evidence="8">
    <location>
        <begin position="13"/>
        <end position="127"/>
    </location>
</feature>
<keyword evidence="1 6" id="KW-0597">Phosphoprotein</keyword>
<evidence type="ECO:0000256" key="2">
    <source>
        <dbReference type="ARBA" id="ARBA00023012"/>
    </source>
</evidence>
<evidence type="ECO:0000256" key="3">
    <source>
        <dbReference type="ARBA" id="ARBA00023015"/>
    </source>
</evidence>
<evidence type="ECO:0000256" key="7">
    <source>
        <dbReference type="PROSITE-ProRule" id="PRU01091"/>
    </source>
</evidence>
<dbReference type="SUPFAM" id="SSF52172">
    <property type="entry name" value="CheY-like"/>
    <property type="match status" value="1"/>
</dbReference>
<dbReference type="InterPro" id="IPR001867">
    <property type="entry name" value="OmpR/PhoB-type_DNA-bd"/>
</dbReference>
<evidence type="ECO:0000256" key="1">
    <source>
        <dbReference type="ARBA" id="ARBA00022553"/>
    </source>
</evidence>
<feature type="DNA-binding region" description="OmpR/PhoB-type" evidence="7">
    <location>
        <begin position="132"/>
        <end position="226"/>
    </location>
</feature>
<dbReference type="PROSITE" id="PS51755">
    <property type="entry name" value="OMPR_PHOB"/>
    <property type="match status" value="1"/>
</dbReference>
<dbReference type="SUPFAM" id="SSF46894">
    <property type="entry name" value="C-terminal effector domain of the bipartite response regulators"/>
    <property type="match status" value="1"/>
</dbReference>
<dbReference type="Gene3D" id="3.40.50.2300">
    <property type="match status" value="1"/>
</dbReference>
<evidence type="ECO:0000313" key="11">
    <source>
        <dbReference type="Proteomes" id="UP000682951"/>
    </source>
</evidence>
<sequence length="226" mass="25684">MTDDTLKILSKLSVLIVEDDDMALELLIGGLKPYCGAVYGANDGYSGLECFSKVSPDVVMTDIHMPDMNGFEMMKRILALKPHQKIIVFTSNDTDTNLLKSVEQGAALFLKKPIDIKELRSMIIALTYESDEQMIKISNEISIRLKNEKIYKNGDEIYLTFLQNKLFWLLAYNLNKLVTYEMIEEFVYENESVSKSAIHNAVMRLKKELGVKFKNVSESGYILISS</sequence>
<keyword evidence="4 7" id="KW-0238">DNA-binding</keyword>
<name>A0ABS5HL41_9BACT</name>
<evidence type="ECO:0000256" key="5">
    <source>
        <dbReference type="ARBA" id="ARBA00023163"/>
    </source>
</evidence>
<keyword evidence="2" id="KW-0902">Two-component regulatory system</keyword>
<evidence type="ECO:0000256" key="4">
    <source>
        <dbReference type="ARBA" id="ARBA00023125"/>
    </source>
</evidence>
<dbReference type="EMBL" id="JAGSSW010000007">
    <property type="protein sequence ID" value="MBR8464347.1"/>
    <property type="molecule type" value="Genomic_DNA"/>
</dbReference>
<dbReference type="InterPro" id="IPR039420">
    <property type="entry name" value="WalR-like"/>
</dbReference>
<dbReference type="Proteomes" id="UP000682951">
    <property type="component" value="Unassembled WGS sequence"/>
</dbReference>
<dbReference type="InterPro" id="IPR001789">
    <property type="entry name" value="Sig_transdc_resp-reg_receiver"/>
</dbReference>
<dbReference type="PROSITE" id="PS50110">
    <property type="entry name" value="RESPONSE_REGULATORY"/>
    <property type="match status" value="1"/>
</dbReference>
<dbReference type="SMART" id="SM00448">
    <property type="entry name" value="REC"/>
    <property type="match status" value="1"/>
</dbReference>
<dbReference type="RefSeq" id="WP_212140238.1">
    <property type="nucleotide sequence ID" value="NZ_JAGSSW010000007.1"/>
</dbReference>